<dbReference type="PANTHER" id="PTHR11712:SF336">
    <property type="entry name" value="3-OXOACYL-[ACYL-CARRIER-PROTEIN] SYNTHASE, MITOCHONDRIAL"/>
    <property type="match status" value="1"/>
</dbReference>
<dbReference type="RefSeq" id="WP_012857867.1">
    <property type="nucleotide sequence ID" value="NC_013512.1"/>
</dbReference>
<dbReference type="EMBL" id="CP001816">
    <property type="protein sequence ID" value="ACZ13122.1"/>
    <property type="molecule type" value="Genomic_DNA"/>
</dbReference>
<feature type="domain" description="Ketosynthase family 3 (KS3)" evidence="4">
    <location>
        <begin position="1"/>
        <end position="384"/>
    </location>
</feature>
<dbReference type="KEGG" id="sdl:Sdel_2110"/>
<dbReference type="Gene3D" id="3.40.47.10">
    <property type="match status" value="1"/>
</dbReference>
<dbReference type="STRING" id="525898.Sdel_2110"/>
<evidence type="ECO:0000259" key="4">
    <source>
        <dbReference type="PROSITE" id="PS52004"/>
    </source>
</evidence>
<evidence type="ECO:0000256" key="2">
    <source>
        <dbReference type="ARBA" id="ARBA00022679"/>
    </source>
</evidence>
<evidence type="ECO:0000313" key="6">
    <source>
        <dbReference type="Proteomes" id="UP000002222"/>
    </source>
</evidence>
<dbReference type="AlphaFoldDB" id="D1B4V2"/>
<sequence length="385" mass="42611">MSLHKAYITASSLWCHFGNDAQALGDSLRTLTPLAYETYVKEHLAEKPYYHFQENFDSEEEKLYTTLDTIVQQVINQTGLSEEECREVAIFIGSTAMGISLNEAHYAHFLEHTKTTPFNHLGYGYLGTYLEKRLGSKHKALLFSTACTSSVNALAYASKMIERGVIQKALVVGIELFNRTTYNGFSSLMLLSKNNLYRPFDERSDGIILGESCSALLLENQPRTAHDFYYKGSKNQCDIYSETTSNPSGVPIFETMNGALENAKLDLHAIDIIKAHATGSENNNTSEANALHLLFEKYAIQKPITALKPLLGHTLGASGSNEIALSLLCAKEGFIPPAYGFETPAEGVRFEPLRTPFTCKDKPLSILFNFVAFGGNTTSLILARD</sequence>
<accession>D1B4V2</accession>
<dbReference type="InterPro" id="IPR014031">
    <property type="entry name" value="Ketoacyl_synth_C"/>
</dbReference>
<evidence type="ECO:0000256" key="3">
    <source>
        <dbReference type="RuleBase" id="RU003694"/>
    </source>
</evidence>
<protein>
    <submittedName>
        <fullName evidence="5">Beta-ketoacyl synthase</fullName>
    </submittedName>
</protein>
<proteinExistence type="inferred from homology"/>
<keyword evidence="2 3" id="KW-0808">Transferase</keyword>
<dbReference type="InterPro" id="IPR000794">
    <property type="entry name" value="Beta-ketoacyl_synthase"/>
</dbReference>
<dbReference type="InterPro" id="IPR016039">
    <property type="entry name" value="Thiolase-like"/>
</dbReference>
<dbReference type="eggNOG" id="COG0304">
    <property type="taxonomic scope" value="Bacteria"/>
</dbReference>
<dbReference type="SUPFAM" id="SSF53901">
    <property type="entry name" value="Thiolase-like"/>
    <property type="match status" value="2"/>
</dbReference>
<dbReference type="GO" id="GO:0005829">
    <property type="term" value="C:cytosol"/>
    <property type="evidence" value="ECO:0007669"/>
    <property type="project" value="TreeGrafter"/>
</dbReference>
<comment type="similarity">
    <text evidence="1 3">Belongs to the thiolase-like superfamily. Beta-ketoacyl-ACP synthases family.</text>
</comment>
<evidence type="ECO:0000313" key="5">
    <source>
        <dbReference type="EMBL" id="ACZ13122.1"/>
    </source>
</evidence>
<evidence type="ECO:0000256" key="1">
    <source>
        <dbReference type="ARBA" id="ARBA00008467"/>
    </source>
</evidence>
<dbReference type="OrthoDB" id="9808669at2"/>
<dbReference type="PANTHER" id="PTHR11712">
    <property type="entry name" value="POLYKETIDE SYNTHASE-RELATED"/>
    <property type="match status" value="1"/>
</dbReference>
<reference evidence="5 6" key="2">
    <citation type="journal article" date="2010" name="Stand. Genomic Sci.">
        <title>Complete genome sequence of Sulfurospirillum deleyianum type strain (5175).</title>
        <authorList>
            <person name="Sikorski J."/>
            <person name="Lapidus A."/>
            <person name="Copeland A."/>
            <person name="Glavina Del Rio T."/>
            <person name="Nolan M."/>
            <person name="Lucas S."/>
            <person name="Chen F."/>
            <person name="Tice H."/>
            <person name="Cheng J.F."/>
            <person name="Saunders E."/>
            <person name="Bruce D."/>
            <person name="Goodwin L."/>
            <person name="Pitluck S."/>
            <person name="Ovchinnikova G."/>
            <person name="Pati A."/>
            <person name="Ivanova N."/>
            <person name="Mavromatis K."/>
            <person name="Chen A."/>
            <person name="Palaniappan K."/>
            <person name="Chain P."/>
            <person name="Land M."/>
            <person name="Hauser L."/>
            <person name="Chang Y.J."/>
            <person name="Jeffries C.D."/>
            <person name="Brettin T."/>
            <person name="Detter J.C."/>
            <person name="Han C."/>
            <person name="Rohde M."/>
            <person name="Lang E."/>
            <person name="Spring S."/>
            <person name="Goker M."/>
            <person name="Bristow J."/>
            <person name="Eisen J.A."/>
            <person name="Markowitz V."/>
            <person name="Hugenholtz P."/>
            <person name="Kyrpides N.C."/>
            <person name="Klenk H.P."/>
        </authorList>
    </citation>
    <scope>NUCLEOTIDE SEQUENCE [LARGE SCALE GENOMIC DNA]</scope>
    <source>
        <strain evidence="6">ATCC 51133 / DSM 6946 / 5175</strain>
    </source>
</reference>
<name>D1B4V2_SULD5</name>
<dbReference type="InterPro" id="IPR020841">
    <property type="entry name" value="PKS_Beta-ketoAc_synthase_dom"/>
</dbReference>
<reference evidence="6" key="1">
    <citation type="submission" date="2009-11" db="EMBL/GenBank/DDBJ databases">
        <title>The complete genome of Sulfurospirillum deleyianum DSM 6946.</title>
        <authorList>
            <consortium name="US DOE Joint Genome Institute (JGI-PGF)"/>
            <person name="Lucas S."/>
            <person name="Copeland A."/>
            <person name="Lapidus A."/>
            <person name="Glavina del Rio T."/>
            <person name="Dalin E."/>
            <person name="Tice H."/>
            <person name="Bruce D."/>
            <person name="Goodwin L."/>
            <person name="Pitluck S."/>
            <person name="Kyrpides N."/>
            <person name="Mavromatis K."/>
            <person name="Ivanova N."/>
            <person name="Ovchinnikova G."/>
            <person name="Munk A.C."/>
            <person name="Lu M."/>
            <person name="Brettin T."/>
            <person name="Detter J.C."/>
            <person name="Han C."/>
            <person name="Tapia R."/>
            <person name="Larimer F."/>
            <person name="Land M."/>
            <person name="Hauser L."/>
            <person name="Markowitz V."/>
            <person name="Cheng J.F."/>
            <person name="Hugenholtz P."/>
            <person name="Woyke T."/>
            <person name="Wu D."/>
            <person name="Aumann P."/>
            <person name="Schneider S."/>
            <person name="Lang E."/>
            <person name="Spring S."/>
            <person name="Klenk H.P."/>
            <person name="Eisen J.A."/>
        </authorList>
    </citation>
    <scope>NUCLEOTIDE SEQUENCE [LARGE SCALE GENOMIC DNA]</scope>
    <source>
        <strain evidence="6">ATCC 51133 / DSM 6946 / 5175</strain>
    </source>
</reference>
<dbReference type="Pfam" id="PF00109">
    <property type="entry name" value="ketoacyl-synt"/>
    <property type="match status" value="1"/>
</dbReference>
<dbReference type="InterPro" id="IPR014030">
    <property type="entry name" value="Ketoacyl_synth_N"/>
</dbReference>
<gene>
    <name evidence="5" type="ordered locus">Sdel_2110</name>
</gene>
<dbReference type="HOGENOM" id="CLU_000022_69_0_7"/>
<dbReference type="SMART" id="SM00825">
    <property type="entry name" value="PKS_KS"/>
    <property type="match status" value="1"/>
</dbReference>
<dbReference type="Pfam" id="PF02801">
    <property type="entry name" value="Ketoacyl-synt_C"/>
    <property type="match status" value="1"/>
</dbReference>
<dbReference type="GO" id="GO:0006633">
    <property type="term" value="P:fatty acid biosynthetic process"/>
    <property type="evidence" value="ECO:0007669"/>
    <property type="project" value="TreeGrafter"/>
</dbReference>
<dbReference type="PROSITE" id="PS52004">
    <property type="entry name" value="KS3_2"/>
    <property type="match status" value="1"/>
</dbReference>
<dbReference type="Proteomes" id="UP000002222">
    <property type="component" value="Chromosome"/>
</dbReference>
<dbReference type="GO" id="GO:0004315">
    <property type="term" value="F:3-oxoacyl-[acyl-carrier-protein] synthase activity"/>
    <property type="evidence" value="ECO:0007669"/>
    <property type="project" value="TreeGrafter"/>
</dbReference>
<keyword evidence="6" id="KW-1185">Reference proteome</keyword>
<organism evidence="5 6">
    <name type="scientific">Sulfurospirillum deleyianum (strain ATCC 51133 / DSM 6946 / 5175)</name>
    <dbReference type="NCBI Taxonomy" id="525898"/>
    <lineage>
        <taxon>Bacteria</taxon>
        <taxon>Pseudomonadati</taxon>
        <taxon>Campylobacterota</taxon>
        <taxon>Epsilonproteobacteria</taxon>
        <taxon>Campylobacterales</taxon>
        <taxon>Sulfurospirillaceae</taxon>
        <taxon>Sulfurospirillum</taxon>
    </lineage>
</organism>